<dbReference type="Gene3D" id="3.30.450.20">
    <property type="entry name" value="PAS domain"/>
    <property type="match status" value="1"/>
</dbReference>
<dbReference type="InterPro" id="IPR003594">
    <property type="entry name" value="HATPase_dom"/>
</dbReference>
<dbReference type="FunFam" id="3.30.565.10:FF:000010">
    <property type="entry name" value="Sensor histidine kinase RcsC"/>
    <property type="match status" value="1"/>
</dbReference>
<dbReference type="InterPro" id="IPR004358">
    <property type="entry name" value="Sig_transdc_His_kin-like_C"/>
</dbReference>
<reference evidence="14" key="1">
    <citation type="submission" date="2016-04" db="EMBL/GenBank/DDBJ databases">
        <authorList>
            <person name="Evans L.H."/>
            <person name="Alamgir A."/>
            <person name="Owens N."/>
            <person name="Weber N.D."/>
            <person name="Virtaneva K."/>
            <person name="Barbian K."/>
            <person name="Babar A."/>
            <person name="Rosenke K."/>
        </authorList>
    </citation>
    <scope>NUCLEOTIDE SEQUENCE</scope>
    <source>
        <strain evidence="14">92-2</strain>
    </source>
</reference>
<dbReference type="CDD" id="cd17546">
    <property type="entry name" value="REC_hyHK_CKI1_RcsC-like"/>
    <property type="match status" value="1"/>
</dbReference>
<dbReference type="SMART" id="SM00388">
    <property type="entry name" value="HisKA"/>
    <property type="match status" value="1"/>
</dbReference>
<gene>
    <name evidence="14" type="ORF">KM92DES2_11325</name>
</gene>
<feature type="domain" description="Histidine kinase" evidence="12">
    <location>
        <begin position="300"/>
        <end position="523"/>
    </location>
</feature>
<dbReference type="InterPro" id="IPR001789">
    <property type="entry name" value="Sig_transdc_resp-reg_receiver"/>
</dbReference>
<dbReference type="CDD" id="cd16922">
    <property type="entry name" value="HATPase_EvgS-ArcB-TorS-like"/>
    <property type="match status" value="1"/>
</dbReference>
<name>A0A212JL72_9BACT</name>
<dbReference type="SUPFAM" id="SSF55785">
    <property type="entry name" value="PYP-like sensor domain (PAS domain)"/>
    <property type="match status" value="1"/>
</dbReference>
<dbReference type="EC" id="2.7.13.3" evidence="2"/>
<evidence type="ECO:0000256" key="2">
    <source>
        <dbReference type="ARBA" id="ARBA00012438"/>
    </source>
</evidence>
<protein>
    <recommendedName>
        <fullName evidence="10">Sensory/regulatory protein RpfC</fullName>
        <ecNumber evidence="2">2.7.13.3</ecNumber>
    </recommendedName>
</protein>
<dbReference type="InterPro" id="IPR036097">
    <property type="entry name" value="HisK_dim/P_sf"/>
</dbReference>
<keyword evidence="8" id="KW-0902">Two-component regulatory system</keyword>
<dbReference type="InterPro" id="IPR035965">
    <property type="entry name" value="PAS-like_dom_sf"/>
</dbReference>
<dbReference type="Gene3D" id="1.10.287.130">
    <property type="match status" value="1"/>
</dbReference>
<keyword evidence="4" id="KW-0808">Transferase</keyword>
<dbReference type="InterPro" id="IPR036890">
    <property type="entry name" value="HATPase_C_sf"/>
</dbReference>
<dbReference type="InterPro" id="IPR011006">
    <property type="entry name" value="CheY-like_superfamily"/>
</dbReference>
<evidence type="ECO:0000259" key="12">
    <source>
        <dbReference type="PROSITE" id="PS50109"/>
    </source>
</evidence>
<feature type="modified residue" description="4-aspartylphosphate" evidence="11">
    <location>
        <position position="599"/>
    </location>
</feature>
<dbReference type="InterPro" id="IPR003661">
    <property type="entry name" value="HisK_dim/P_dom"/>
</dbReference>
<dbReference type="Pfam" id="PF00512">
    <property type="entry name" value="HisKA"/>
    <property type="match status" value="1"/>
</dbReference>
<dbReference type="AlphaFoldDB" id="A0A212JL72"/>
<organism evidence="14">
    <name type="scientific">uncultured Desulfovibrio sp</name>
    <dbReference type="NCBI Taxonomy" id="167968"/>
    <lineage>
        <taxon>Bacteria</taxon>
        <taxon>Pseudomonadati</taxon>
        <taxon>Thermodesulfobacteriota</taxon>
        <taxon>Desulfovibrionia</taxon>
        <taxon>Desulfovibrionales</taxon>
        <taxon>Desulfovibrionaceae</taxon>
        <taxon>Desulfovibrio</taxon>
        <taxon>environmental samples</taxon>
    </lineage>
</organism>
<evidence type="ECO:0000259" key="13">
    <source>
        <dbReference type="PROSITE" id="PS50110"/>
    </source>
</evidence>
<dbReference type="Gene3D" id="3.30.565.10">
    <property type="entry name" value="Histidine kinase-like ATPase, C-terminal domain"/>
    <property type="match status" value="1"/>
</dbReference>
<dbReference type="InterPro" id="IPR005467">
    <property type="entry name" value="His_kinase_dom"/>
</dbReference>
<evidence type="ECO:0000256" key="1">
    <source>
        <dbReference type="ARBA" id="ARBA00000085"/>
    </source>
</evidence>
<dbReference type="SUPFAM" id="SSF55874">
    <property type="entry name" value="ATPase domain of HSP90 chaperone/DNA topoisomerase II/histidine kinase"/>
    <property type="match status" value="1"/>
</dbReference>
<accession>A0A212JL72</accession>
<dbReference type="SMART" id="SM00387">
    <property type="entry name" value="HATPase_c"/>
    <property type="match status" value="1"/>
</dbReference>
<dbReference type="SUPFAM" id="SSF47384">
    <property type="entry name" value="Homodimeric domain of signal transducing histidine kinase"/>
    <property type="match status" value="1"/>
</dbReference>
<dbReference type="Gene3D" id="3.40.50.2300">
    <property type="match status" value="1"/>
</dbReference>
<evidence type="ECO:0000256" key="5">
    <source>
        <dbReference type="ARBA" id="ARBA00022741"/>
    </source>
</evidence>
<evidence type="ECO:0000256" key="8">
    <source>
        <dbReference type="ARBA" id="ARBA00023012"/>
    </source>
</evidence>
<keyword evidence="3 11" id="KW-0597">Phosphoprotein</keyword>
<dbReference type="PANTHER" id="PTHR45339:SF5">
    <property type="entry name" value="HISTIDINE KINASE"/>
    <property type="match status" value="1"/>
</dbReference>
<feature type="domain" description="Response regulatory" evidence="13">
    <location>
        <begin position="548"/>
        <end position="668"/>
    </location>
</feature>
<sequence>MENGGIMAAKNAAKDASRNEDWNSEALAAANVGLWVIDIDRNTGHISMLANPVTLRLLGASEEMTPAQCFNFWVDRVDARSRPHLWAIHDEFIADTAMHEVRYQYNHPTWGLVPVRCGGRRISADHDDVVRVVGYHQDMTELHEAHQSLREGLVRLSLACRLGWLGVFEIARLENSGLDITGNDVFYEQFGINTASNTADRLEIMGSRIVSEDQPKWRKLCNPAGWTAGGQEHLDLRVAHPRKGLRWYALAYEIVSGPGVLRIAGYVSDVTEARQHERILREAKEAAEAANAAKSIFLANMSHEIRTPMNGIMGMAHLVLNTPLNPQQRDYVEKIHATCESLLDIINDLLDFSKIEANHLELENLPFEPRKELESVMSLLRPKVGHKLKDFNLESRMDPRVPEVLSGDALRLRQILLNLGGNALKFSERGTVRLAVELLEQSDGKARLAFIVSDEGIGMSSDELARAFTPFSQADTSITRRFGGTGLGLSLCRRLIALMGGSISVQSEPGQGSVFRVELPFAICSQDCAQEQAEESSGEEAVSLQGLRILLAEDGDINREIMEVLLEDMGITCISAVNGQEAVEIWNQRSAEIDIVLMDVQMPVMDGYSATRAIRASSLPGAKTVPIIAMTAYAMRGDAERSMQEGMDAHLTKPVNLADLRRTLKQFSRGPAE</sequence>
<dbReference type="EMBL" id="FLUP01000001">
    <property type="protein sequence ID" value="SBW00193.1"/>
    <property type="molecule type" value="Genomic_DNA"/>
</dbReference>
<dbReference type="Pfam" id="PF02518">
    <property type="entry name" value="HATPase_c"/>
    <property type="match status" value="1"/>
</dbReference>
<proteinExistence type="predicted"/>
<dbReference type="FunFam" id="1.10.287.130:FF:000002">
    <property type="entry name" value="Two-component osmosensing histidine kinase"/>
    <property type="match status" value="1"/>
</dbReference>
<comment type="catalytic activity">
    <reaction evidence="1">
        <text>ATP + protein L-histidine = ADP + protein N-phospho-L-histidine.</text>
        <dbReference type="EC" id="2.7.13.3"/>
    </reaction>
</comment>
<evidence type="ECO:0000256" key="7">
    <source>
        <dbReference type="ARBA" id="ARBA00022840"/>
    </source>
</evidence>
<dbReference type="GO" id="GO:0005524">
    <property type="term" value="F:ATP binding"/>
    <property type="evidence" value="ECO:0007669"/>
    <property type="project" value="UniProtKB-KW"/>
</dbReference>
<comment type="subunit">
    <text evidence="9">At low DSF concentrations, interacts with RpfF.</text>
</comment>
<evidence type="ECO:0000313" key="14">
    <source>
        <dbReference type="EMBL" id="SBW00193.1"/>
    </source>
</evidence>
<dbReference type="CDD" id="cd00082">
    <property type="entry name" value="HisKA"/>
    <property type="match status" value="1"/>
</dbReference>
<keyword evidence="5" id="KW-0547">Nucleotide-binding</keyword>
<evidence type="ECO:0000256" key="6">
    <source>
        <dbReference type="ARBA" id="ARBA00022777"/>
    </source>
</evidence>
<evidence type="ECO:0000256" key="9">
    <source>
        <dbReference type="ARBA" id="ARBA00064003"/>
    </source>
</evidence>
<dbReference type="Pfam" id="PF00072">
    <property type="entry name" value="Response_reg"/>
    <property type="match status" value="1"/>
</dbReference>
<evidence type="ECO:0000256" key="3">
    <source>
        <dbReference type="ARBA" id="ARBA00022553"/>
    </source>
</evidence>
<dbReference type="PROSITE" id="PS50109">
    <property type="entry name" value="HIS_KIN"/>
    <property type="match status" value="1"/>
</dbReference>
<dbReference type="PROSITE" id="PS50110">
    <property type="entry name" value="RESPONSE_REGULATORY"/>
    <property type="match status" value="1"/>
</dbReference>
<evidence type="ECO:0000256" key="10">
    <source>
        <dbReference type="ARBA" id="ARBA00068150"/>
    </source>
</evidence>
<keyword evidence="7" id="KW-0067">ATP-binding</keyword>
<keyword evidence="6" id="KW-0418">Kinase</keyword>
<dbReference type="SUPFAM" id="SSF52172">
    <property type="entry name" value="CheY-like"/>
    <property type="match status" value="1"/>
</dbReference>
<dbReference type="GO" id="GO:0000155">
    <property type="term" value="F:phosphorelay sensor kinase activity"/>
    <property type="evidence" value="ECO:0007669"/>
    <property type="project" value="InterPro"/>
</dbReference>
<evidence type="ECO:0000256" key="4">
    <source>
        <dbReference type="ARBA" id="ARBA00022679"/>
    </source>
</evidence>
<dbReference type="PRINTS" id="PR00344">
    <property type="entry name" value="BCTRLSENSOR"/>
</dbReference>
<dbReference type="PANTHER" id="PTHR45339">
    <property type="entry name" value="HYBRID SIGNAL TRANSDUCTION HISTIDINE KINASE J"/>
    <property type="match status" value="1"/>
</dbReference>
<evidence type="ECO:0000256" key="11">
    <source>
        <dbReference type="PROSITE-ProRule" id="PRU00169"/>
    </source>
</evidence>
<dbReference type="SMART" id="SM00448">
    <property type="entry name" value="REC"/>
    <property type="match status" value="1"/>
</dbReference>